<protein>
    <recommendedName>
        <fullName evidence="1">RNA-directed DNA polymerase</fullName>
        <ecNumber evidence="1">2.7.7.49</ecNumber>
    </recommendedName>
</protein>
<evidence type="ECO:0000313" key="4">
    <source>
        <dbReference type="Proteomes" id="UP000887116"/>
    </source>
</evidence>
<dbReference type="OrthoDB" id="10056424at2759"/>
<dbReference type="InterPro" id="IPR051320">
    <property type="entry name" value="Viral_Replic_Matur_Polypro"/>
</dbReference>
<dbReference type="InterPro" id="IPR041577">
    <property type="entry name" value="RT_RNaseH_2"/>
</dbReference>
<dbReference type="InterPro" id="IPR021109">
    <property type="entry name" value="Peptidase_aspartic_dom_sf"/>
</dbReference>
<dbReference type="FunFam" id="3.30.70.270:FF:000020">
    <property type="entry name" value="Transposon Tf2-6 polyprotein-like Protein"/>
    <property type="match status" value="1"/>
</dbReference>
<dbReference type="EMBL" id="BMAO01015389">
    <property type="protein sequence ID" value="GFR01431.1"/>
    <property type="molecule type" value="Genomic_DNA"/>
</dbReference>
<dbReference type="PANTHER" id="PTHR33064">
    <property type="entry name" value="POL PROTEIN"/>
    <property type="match status" value="1"/>
</dbReference>
<dbReference type="Gene3D" id="3.30.70.270">
    <property type="match status" value="2"/>
</dbReference>
<comment type="caution">
    <text evidence="3">The sequence shown here is derived from an EMBL/GenBank/DDBJ whole genome shotgun (WGS) entry which is preliminary data.</text>
</comment>
<evidence type="ECO:0000313" key="3">
    <source>
        <dbReference type="EMBL" id="GFR01431.1"/>
    </source>
</evidence>
<dbReference type="PANTHER" id="PTHR33064:SF37">
    <property type="entry name" value="RIBONUCLEASE H"/>
    <property type="match status" value="1"/>
</dbReference>
<gene>
    <name evidence="3" type="primary">pol</name>
    <name evidence="3" type="ORF">TNCT_680461</name>
</gene>
<dbReference type="Gene3D" id="2.40.70.10">
    <property type="entry name" value="Acid Proteases"/>
    <property type="match status" value="1"/>
</dbReference>
<proteinExistence type="predicted"/>
<accession>A0A8X6JCE5</accession>
<dbReference type="Proteomes" id="UP000887116">
    <property type="component" value="Unassembled WGS sequence"/>
</dbReference>
<dbReference type="GO" id="GO:0003964">
    <property type="term" value="F:RNA-directed DNA polymerase activity"/>
    <property type="evidence" value="ECO:0007669"/>
    <property type="project" value="UniProtKB-EC"/>
</dbReference>
<feature type="domain" description="Reverse transcriptase/retrotransposon-derived protein RNase H-like" evidence="2">
    <location>
        <begin position="285"/>
        <end position="333"/>
    </location>
</feature>
<keyword evidence="4" id="KW-1185">Reference proteome</keyword>
<evidence type="ECO:0000256" key="1">
    <source>
        <dbReference type="ARBA" id="ARBA00012493"/>
    </source>
</evidence>
<reference evidence="3" key="1">
    <citation type="submission" date="2020-07" db="EMBL/GenBank/DDBJ databases">
        <title>Multicomponent nature underlies the extraordinary mechanical properties of spider dragline silk.</title>
        <authorList>
            <person name="Kono N."/>
            <person name="Nakamura H."/>
            <person name="Mori M."/>
            <person name="Yoshida Y."/>
            <person name="Ohtoshi R."/>
            <person name="Malay A.D."/>
            <person name="Moran D.A.P."/>
            <person name="Tomita M."/>
            <person name="Numata K."/>
            <person name="Arakawa K."/>
        </authorList>
    </citation>
    <scope>NUCLEOTIDE SEQUENCE</scope>
</reference>
<dbReference type="Pfam" id="PF17919">
    <property type="entry name" value="RT_RNaseH_2"/>
    <property type="match status" value="1"/>
</dbReference>
<dbReference type="SUPFAM" id="SSF56672">
    <property type="entry name" value="DNA/RNA polymerases"/>
    <property type="match status" value="1"/>
</dbReference>
<dbReference type="EC" id="2.7.7.49" evidence="1"/>
<dbReference type="InterPro" id="IPR043128">
    <property type="entry name" value="Rev_trsase/Diguanyl_cyclase"/>
</dbReference>
<dbReference type="AlphaFoldDB" id="A0A8X6JCE5"/>
<dbReference type="CDD" id="cd00303">
    <property type="entry name" value="retropepsin_like"/>
    <property type="match status" value="1"/>
</dbReference>
<sequence>MFLDTKPVILKVADGNYVKPLGKCVLQLTINGRTQPFQFTVIPKCSHDVILGFDFLKASQAVLDCGRAELIFDELLHDEEIDSHGIKLYSMSDSVVPARSCKFLTVQARDAQDNTDFLVEGNKVMCINQGIAVPSMITSLRKGKASIWVTNCENQARCIPKGMCIANAEPARNDIIVFSLTFNDHLRRLHCVLSCIQDAGLVLNPRKCYFGATEIKVLGHLVSGKGVKPDPDKLEAVNSFPTPKKIHEVRSFLGLCSYYRRFIKNFCFRAKPLQQLLKGDSKFHWEKAQEDSFRDLKSALTSPPVLALYDENAPTELHTDASGYGIVSNLYRHAKLIHKVSINKQKGIRIVLNTLEDFKLWKETIEKQTTSLYVKNTGSKSDKTGGTITYFYCHRNGYYNTTGDKKRNRKIAGSNKINGNCPSKMKVYEDIESKVTVEFTKTHVGHGINLGRMKITREEKEDIARKLEKKIPIEEGNSS</sequence>
<organism evidence="3 4">
    <name type="scientific">Trichonephila clavata</name>
    <name type="common">Joro spider</name>
    <name type="synonym">Nephila clavata</name>
    <dbReference type="NCBI Taxonomy" id="2740835"/>
    <lineage>
        <taxon>Eukaryota</taxon>
        <taxon>Metazoa</taxon>
        <taxon>Ecdysozoa</taxon>
        <taxon>Arthropoda</taxon>
        <taxon>Chelicerata</taxon>
        <taxon>Arachnida</taxon>
        <taxon>Araneae</taxon>
        <taxon>Araneomorphae</taxon>
        <taxon>Entelegynae</taxon>
        <taxon>Araneoidea</taxon>
        <taxon>Nephilidae</taxon>
        <taxon>Trichonephila</taxon>
    </lineage>
</organism>
<evidence type="ECO:0000259" key="2">
    <source>
        <dbReference type="Pfam" id="PF17919"/>
    </source>
</evidence>
<dbReference type="InterPro" id="IPR043502">
    <property type="entry name" value="DNA/RNA_pol_sf"/>
</dbReference>
<name>A0A8X6JCE5_TRICU</name>